<accession>A0ABN9Y1G1</accession>
<evidence type="ECO:0000256" key="3">
    <source>
        <dbReference type="SAM" id="MobiDB-lite"/>
    </source>
</evidence>
<evidence type="ECO:0000313" key="4">
    <source>
        <dbReference type="EMBL" id="CAK0904875.1"/>
    </source>
</evidence>
<dbReference type="Proteomes" id="UP001189429">
    <property type="component" value="Unassembled WGS sequence"/>
</dbReference>
<evidence type="ECO:0000256" key="1">
    <source>
        <dbReference type="ARBA" id="ARBA00023054"/>
    </source>
</evidence>
<dbReference type="PANTHER" id="PTHR32083:SF34">
    <property type="entry name" value="COILED-COIL DOMAIN-CONTAINING PROTEIN 146"/>
    <property type="match status" value="1"/>
</dbReference>
<evidence type="ECO:0000256" key="2">
    <source>
        <dbReference type="SAM" id="Coils"/>
    </source>
</evidence>
<dbReference type="PANTHER" id="PTHR32083">
    <property type="entry name" value="CILIA AND FLAGELLA-ASSOCIATED PROTEIN 58-RELATED"/>
    <property type="match status" value="1"/>
</dbReference>
<proteinExistence type="predicted"/>
<feature type="region of interest" description="Disordered" evidence="3">
    <location>
        <begin position="152"/>
        <end position="175"/>
    </location>
</feature>
<evidence type="ECO:0000313" key="5">
    <source>
        <dbReference type="Proteomes" id="UP001189429"/>
    </source>
</evidence>
<keyword evidence="5" id="KW-1185">Reference proteome</keyword>
<reference evidence="4" key="1">
    <citation type="submission" date="2023-10" db="EMBL/GenBank/DDBJ databases">
        <authorList>
            <person name="Chen Y."/>
            <person name="Shah S."/>
            <person name="Dougan E. K."/>
            <person name="Thang M."/>
            <person name="Chan C."/>
        </authorList>
    </citation>
    <scope>NUCLEOTIDE SEQUENCE [LARGE SCALE GENOMIC DNA]</scope>
</reference>
<protein>
    <submittedName>
        <fullName evidence="4">Uncharacterized protein</fullName>
    </submittedName>
</protein>
<organism evidence="4 5">
    <name type="scientific">Prorocentrum cordatum</name>
    <dbReference type="NCBI Taxonomy" id="2364126"/>
    <lineage>
        <taxon>Eukaryota</taxon>
        <taxon>Sar</taxon>
        <taxon>Alveolata</taxon>
        <taxon>Dinophyceae</taxon>
        <taxon>Prorocentrales</taxon>
        <taxon>Prorocentraceae</taxon>
        <taxon>Prorocentrum</taxon>
    </lineage>
</organism>
<feature type="coiled-coil region" evidence="2">
    <location>
        <begin position="759"/>
        <end position="881"/>
    </location>
</feature>
<name>A0ABN9Y1G1_9DINO</name>
<sequence>MAHVQGIDVAYDSWMDECIAWVSWQIRASAIFAPLATSAQACALAARDICDRAWALAQHDRDVYTNRLNRLRRRPVDSTHAEEWHEHIVHALAALQLTRDQWQAEASGVSLLTTAERDAARTRANLFWESFLHFEDPLTPRQLQHAFNDVHDFQPSAGADSSAAQTQPVAEAAGAQMTDDNVSLDSSMSFGCMAGHAGASGVHETDTDDDLYADASDTSFVQLSAGSPVAEQQGWIICSPEVGEVQLKAEAEFALGAAAPSEAPLRLRKQWWDETTRSVAKFGALARGLLEHFAATERAKICTVPELVTRYNEQQQQFHSSGHRELADLYSLAGLQCDIQCAARRRAAGHDLCTNDLYQDLEDVIDNLQLPLALEGVMRQLLAEPAVFDRVGTPHLRDAVADVNSSTWFQVKDATSVAQATLGARPGMPPADFFFTLAFAPVHEELRMRFFAGGIDLNVEDMCPRVGRTFTSRDKQLDSRIGSPSYVDDPAVLQACAKARDCCKLAEVVVTAVHQVMTARGFVVNYGEGKSTLLFHPIVEGKKVVKAKIAAFKGEMWVPAIQRSVFVADVCRHLGSMVQDSGAMNAELAHRHHTQLGVLGGLKKAVFTRSNDLPVDTRVKYAAAFCHSRVLFHGAVLSALNAGNQKYLETAFMAPLRAAVGLRKQVPEVPPQVQDFYVPYDPYFEGHGWGRYAADSTLVSKVQSSVQGQDLSNSLAYNVLEDLQKGGSISKVEMDLFKSKYKKLHEFVLQTYDNERKFRTRARDLNNKLTAEKIRLEKTTKESQDDQQSIQQLTDQIQEIQSEFEIAQDRDMVLQVQISELEHEKSEKERQLLEREEEIRAAAEPKLRECRDEIKQIQEELEMLRQQESRDQQRLEEYNERCTLIEAETATNKEPAWGLGEPRVLRFEHGRAHDGRAGWFENVSRPRPYPPT</sequence>
<dbReference type="EMBL" id="CAUYUJ010021481">
    <property type="protein sequence ID" value="CAK0904875.1"/>
    <property type="molecule type" value="Genomic_DNA"/>
</dbReference>
<keyword evidence="1 2" id="KW-0175">Coiled coil</keyword>
<comment type="caution">
    <text evidence="4">The sequence shown here is derived from an EMBL/GenBank/DDBJ whole genome shotgun (WGS) entry which is preliminary data.</text>
</comment>
<gene>
    <name evidence="4" type="ORF">PCOR1329_LOCUS80785</name>
</gene>